<dbReference type="PIRSF" id="PIRSF018266">
    <property type="entry name" value="FecR"/>
    <property type="match status" value="1"/>
</dbReference>
<evidence type="ECO:0000313" key="3">
    <source>
        <dbReference type="EMBL" id="SOD92486.1"/>
    </source>
</evidence>
<dbReference type="OrthoDB" id="1099916at2"/>
<reference evidence="4" key="1">
    <citation type="submission" date="2017-09" db="EMBL/GenBank/DDBJ databases">
        <authorList>
            <person name="Varghese N."/>
            <person name="Submissions S."/>
        </authorList>
    </citation>
    <scope>NUCLEOTIDE SEQUENCE [LARGE SCALE GENOMIC DNA]</scope>
    <source>
        <strain evidence="4">DSM 29961</strain>
    </source>
</reference>
<gene>
    <name evidence="3" type="ORF">SAMN06269250_4003</name>
</gene>
<evidence type="ECO:0000259" key="2">
    <source>
        <dbReference type="Pfam" id="PF16344"/>
    </source>
</evidence>
<organism evidence="3 4">
    <name type="scientific">Spirosoma fluviale</name>
    <dbReference type="NCBI Taxonomy" id="1597977"/>
    <lineage>
        <taxon>Bacteria</taxon>
        <taxon>Pseudomonadati</taxon>
        <taxon>Bacteroidota</taxon>
        <taxon>Cytophagia</taxon>
        <taxon>Cytophagales</taxon>
        <taxon>Cytophagaceae</taxon>
        <taxon>Spirosoma</taxon>
    </lineage>
</organism>
<feature type="domain" description="FecR protein" evidence="1">
    <location>
        <begin position="142"/>
        <end position="231"/>
    </location>
</feature>
<dbReference type="Pfam" id="PF04773">
    <property type="entry name" value="FecR"/>
    <property type="match status" value="1"/>
</dbReference>
<accession>A0A286GB50</accession>
<evidence type="ECO:0000313" key="4">
    <source>
        <dbReference type="Proteomes" id="UP000219452"/>
    </source>
</evidence>
<protein>
    <submittedName>
        <fullName evidence="3">FecR family protein</fullName>
    </submittedName>
</protein>
<dbReference type="InterPro" id="IPR032508">
    <property type="entry name" value="FecR_C"/>
</dbReference>
<name>A0A286GB50_9BACT</name>
<evidence type="ECO:0000259" key="1">
    <source>
        <dbReference type="Pfam" id="PF04773"/>
    </source>
</evidence>
<dbReference type="RefSeq" id="WP_097127725.1">
    <property type="nucleotide sequence ID" value="NZ_OCNH01000003.1"/>
</dbReference>
<dbReference type="PANTHER" id="PTHR30273:SF2">
    <property type="entry name" value="PROTEIN FECR"/>
    <property type="match status" value="1"/>
</dbReference>
<proteinExistence type="predicted"/>
<dbReference type="Gene3D" id="3.55.50.30">
    <property type="match status" value="1"/>
</dbReference>
<dbReference type="InterPro" id="IPR012373">
    <property type="entry name" value="Ferrdict_sens_TM"/>
</dbReference>
<dbReference type="Proteomes" id="UP000219452">
    <property type="component" value="Unassembled WGS sequence"/>
</dbReference>
<keyword evidence="4" id="KW-1185">Reference proteome</keyword>
<dbReference type="PANTHER" id="PTHR30273">
    <property type="entry name" value="PERIPLASMIC SIGNAL SENSOR AND SIGMA FACTOR ACTIVATOR FECR-RELATED"/>
    <property type="match status" value="1"/>
</dbReference>
<dbReference type="EMBL" id="OCNH01000003">
    <property type="protein sequence ID" value="SOD92486.1"/>
    <property type="molecule type" value="Genomic_DNA"/>
</dbReference>
<dbReference type="GO" id="GO:0016989">
    <property type="term" value="F:sigma factor antagonist activity"/>
    <property type="evidence" value="ECO:0007669"/>
    <property type="project" value="TreeGrafter"/>
</dbReference>
<sequence>MNYYQFNAEDLAADDYFKEWVCSPTPDTDAFWKSFLNEYPERYYQLEEARALVTGLWAIQHLPDQTASVERIWSRVEQTLEPAQPVFLLRWMIGQRGWQVAALILLTLGAGWLGMNQWKTGKTLKNGLAQTNNDWTETLNEASQSMDIQLADGSLVKLRQGGRLRYRKELAGSLREVYLTGEAFFQVRKNPAKPFVVYANGLVTKVLGTSFRINAPADAPTVTVDVKTGRVSVYANQTSRVQDPESNGMVLTPNQKVVFHREAATLDKKLVDSPSLLISQNELQQFVFDDAPVARIFGAIEQAYGVDIIFDEEVMQHCTLTLSLDDEDLFQKLDVICKVLDAQYKLIDAKVVIYSKGCPNVN</sequence>
<dbReference type="Gene3D" id="2.60.120.1440">
    <property type="match status" value="1"/>
</dbReference>
<dbReference type="Pfam" id="PF16344">
    <property type="entry name" value="FecR_C"/>
    <property type="match status" value="1"/>
</dbReference>
<dbReference type="InterPro" id="IPR006860">
    <property type="entry name" value="FecR"/>
</dbReference>
<dbReference type="AlphaFoldDB" id="A0A286GB50"/>
<feature type="domain" description="Protein FecR C-terminal" evidence="2">
    <location>
        <begin position="285"/>
        <end position="353"/>
    </location>
</feature>